<reference evidence="2 3" key="1">
    <citation type="submission" date="2020-08" db="EMBL/GenBank/DDBJ databases">
        <title>Genomic Encyclopedia of Type Strains, Phase IV (KMG-IV): sequencing the most valuable type-strain genomes for metagenomic binning, comparative biology and taxonomic classification.</title>
        <authorList>
            <person name="Goeker M."/>
        </authorList>
    </citation>
    <scope>NUCLEOTIDE SEQUENCE [LARGE SCALE GENOMIC DNA]</scope>
    <source>
        <strain evidence="2 3">DSM 29853</strain>
    </source>
</reference>
<feature type="compositionally biased region" description="Basic and acidic residues" evidence="1">
    <location>
        <begin position="40"/>
        <end position="53"/>
    </location>
</feature>
<gene>
    <name evidence="2" type="ORF">GGR23_004659</name>
</gene>
<comment type="caution">
    <text evidence="2">The sequence shown here is derived from an EMBL/GenBank/DDBJ whole genome shotgun (WGS) entry which is preliminary data.</text>
</comment>
<name>A0A7W6NN65_9HYPH</name>
<organism evidence="2 3">
    <name type="scientific">Gellertiella hungarica</name>
    <dbReference type="NCBI Taxonomy" id="1572859"/>
    <lineage>
        <taxon>Bacteria</taxon>
        <taxon>Pseudomonadati</taxon>
        <taxon>Pseudomonadota</taxon>
        <taxon>Alphaproteobacteria</taxon>
        <taxon>Hyphomicrobiales</taxon>
        <taxon>Rhizobiaceae</taxon>
        <taxon>Gellertiella</taxon>
    </lineage>
</organism>
<dbReference type="EMBL" id="JACIEZ010000027">
    <property type="protein sequence ID" value="MBB4067419.1"/>
    <property type="molecule type" value="Genomic_DNA"/>
</dbReference>
<sequence length="53" mass="6193">MNELTENDRPLRGRRITWPEFERLTGRPRPVYVAANDNAPRQEEEKKGEINAA</sequence>
<evidence type="ECO:0000256" key="1">
    <source>
        <dbReference type="SAM" id="MobiDB-lite"/>
    </source>
</evidence>
<protein>
    <submittedName>
        <fullName evidence="2">Uncharacterized protein</fullName>
    </submittedName>
</protein>
<evidence type="ECO:0000313" key="3">
    <source>
        <dbReference type="Proteomes" id="UP000528286"/>
    </source>
</evidence>
<evidence type="ECO:0000313" key="2">
    <source>
        <dbReference type="EMBL" id="MBB4067419.1"/>
    </source>
</evidence>
<keyword evidence="3" id="KW-1185">Reference proteome</keyword>
<dbReference type="Proteomes" id="UP000528286">
    <property type="component" value="Unassembled WGS sequence"/>
</dbReference>
<dbReference type="AlphaFoldDB" id="A0A7W6NN65"/>
<feature type="region of interest" description="Disordered" evidence="1">
    <location>
        <begin position="29"/>
        <end position="53"/>
    </location>
</feature>
<accession>A0A7W6NN65</accession>
<proteinExistence type="predicted"/>